<dbReference type="Proteomes" id="UP000320176">
    <property type="component" value="Unassembled WGS sequence"/>
</dbReference>
<reference evidence="3 4" key="1">
    <citation type="submission" date="2019-02" db="EMBL/GenBank/DDBJ databases">
        <title>Deep-cultivation of Planctomycetes and their phenomic and genomic characterization uncovers novel biology.</title>
        <authorList>
            <person name="Wiegand S."/>
            <person name="Jogler M."/>
            <person name="Boedeker C."/>
            <person name="Pinto D."/>
            <person name="Vollmers J."/>
            <person name="Rivas-Marin E."/>
            <person name="Kohn T."/>
            <person name="Peeters S.H."/>
            <person name="Heuer A."/>
            <person name="Rast P."/>
            <person name="Oberbeckmann S."/>
            <person name="Bunk B."/>
            <person name="Jeske O."/>
            <person name="Meyerdierks A."/>
            <person name="Storesund J.E."/>
            <person name="Kallscheuer N."/>
            <person name="Luecker S."/>
            <person name="Lage O.M."/>
            <person name="Pohl T."/>
            <person name="Merkel B.J."/>
            <person name="Hornburger P."/>
            <person name="Mueller R.-W."/>
            <person name="Bruemmer F."/>
            <person name="Labrenz M."/>
            <person name="Spormann A.M."/>
            <person name="Op Den Camp H."/>
            <person name="Overmann J."/>
            <person name="Amann R."/>
            <person name="Jetten M.S.M."/>
            <person name="Mascher T."/>
            <person name="Medema M.H."/>
            <person name="Devos D.P."/>
            <person name="Kaster A.-K."/>
            <person name="Ovreas L."/>
            <person name="Rohde M."/>
            <person name="Galperin M.Y."/>
            <person name="Jogler C."/>
        </authorList>
    </citation>
    <scope>NUCLEOTIDE SEQUENCE [LARGE SCALE GENOMIC DNA]</scope>
    <source>
        <strain evidence="3 4">Pla52n</strain>
    </source>
</reference>
<dbReference type="AlphaFoldDB" id="A0A5C6B2B1"/>
<name>A0A5C6B2B1_9BACT</name>
<accession>A0A5C6B2B1</accession>
<gene>
    <name evidence="3" type="ORF">Pla52n_13140</name>
</gene>
<sequence precursor="true">MLRSTVLTIACLFAVPVLADSPAVTAPAQPTDMVRIFDGTSLDGWDGDTTLWSVKDGVIHGETTPENPAKGNTFIIWKEPVKDFEFRASFRCTADNNSGIQYRSQRVSSGKQASNKWVLKGYQHEIRNEENFPNVPSFIYDEKGTRGRICLVGEKAVWTAEGKKVLGEPLITAAEFKELMKVDEWNDVVIIAKGNHIQHYLNGRLVLDFTDEHPEKSLSEGVLGLQLHAGKPMWAEFKDIRLKHIH</sequence>
<organism evidence="3 4">
    <name type="scientific">Stieleria varia</name>
    <dbReference type="NCBI Taxonomy" id="2528005"/>
    <lineage>
        <taxon>Bacteria</taxon>
        <taxon>Pseudomonadati</taxon>
        <taxon>Planctomycetota</taxon>
        <taxon>Planctomycetia</taxon>
        <taxon>Pirellulales</taxon>
        <taxon>Pirellulaceae</taxon>
        <taxon>Stieleria</taxon>
    </lineage>
</organism>
<dbReference type="RefSeq" id="WP_146518821.1">
    <property type="nucleotide sequence ID" value="NZ_CP151726.1"/>
</dbReference>
<comment type="caution">
    <text evidence="3">The sequence shown here is derived from an EMBL/GenBank/DDBJ whole genome shotgun (WGS) entry which is preliminary data.</text>
</comment>
<feature type="signal peptide" evidence="1">
    <location>
        <begin position="1"/>
        <end position="19"/>
    </location>
</feature>
<dbReference type="Pfam" id="PF06439">
    <property type="entry name" value="3keto-disac_hyd"/>
    <property type="match status" value="1"/>
</dbReference>
<dbReference type="InterPro" id="IPR010496">
    <property type="entry name" value="AL/BT2_dom"/>
</dbReference>
<evidence type="ECO:0000313" key="4">
    <source>
        <dbReference type="Proteomes" id="UP000320176"/>
    </source>
</evidence>
<feature type="chain" id="PRO_5022695245" description="3-keto-alpha-glucoside-1,2-lyase/3-keto-2-hydroxy-glucal hydratase domain-containing protein" evidence="1">
    <location>
        <begin position="20"/>
        <end position="246"/>
    </location>
</feature>
<keyword evidence="1" id="KW-0732">Signal</keyword>
<dbReference type="GO" id="GO:0016787">
    <property type="term" value="F:hydrolase activity"/>
    <property type="evidence" value="ECO:0007669"/>
    <property type="project" value="InterPro"/>
</dbReference>
<evidence type="ECO:0000313" key="3">
    <source>
        <dbReference type="EMBL" id="TWU05599.1"/>
    </source>
</evidence>
<proteinExistence type="predicted"/>
<dbReference type="OrthoDB" id="272468at2"/>
<feature type="domain" description="3-keto-alpha-glucoside-1,2-lyase/3-keto-2-hydroxy-glucal hydratase" evidence="2">
    <location>
        <begin position="34"/>
        <end position="243"/>
    </location>
</feature>
<dbReference type="EMBL" id="SJPN01000002">
    <property type="protein sequence ID" value="TWU05599.1"/>
    <property type="molecule type" value="Genomic_DNA"/>
</dbReference>
<evidence type="ECO:0000259" key="2">
    <source>
        <dbReference type="Pfam" id="PF06439"/>
    </source>
</evidence>
<protein>
    <recommendedName>
        <fullName evidence="2">3-keto-alpha-glucoside-1,2-lyase/3-keto-2-hydroxy-glucal hydratase domain-containing protein</fullName>
    </recommendedName>
</protein>
<evidence type="ECO:0000256" key="1">
    <source>
        <dbReference type="SAM" id="SignalP"/>
    </source>
</evidence>
<dbReference type="Gene3D" id="2.60.120.560">
    <property type="entry name" value="Exo-inulinase, domain 1"/>
    <property type="match status" value="1"/>
</dbReference>
<keyword evidence="4" id="KW-1185">Reference proteome</keyword>